<evidence type="ECO:0000313" key="7">
    <source>
        <dbReference type="EMBL" id="RWR98321.1"/>
    </source>
</evidence>
<dbReference type="GO" id="GO:0000978">
    <property type="term" value="F:RNA polymerase II cis-regulatory region sequence-specific DNA binding"/>
    <property type="evidence" value="ECO:0007669"/>
    <property type="project" value="TreeGrafter"/>
</dbReference>
<dbReference type="InterPro" id="IPR036390">
    <property type="entry name" value="WH_DNA-bd_sf"/>
</dbReference>
<comment type="subcellular location">
    <subcellularLocation>
        <location evidence="1">Nucleus</location>
    </subcellularLocation>
</comment>
<keyword evidence="4" id="KW-0539">Nucleus</keyword>
<comment type="caution">
    <text evidence="7">The sequence shown here is derived from an EMBL/GenBank/DDBJ whole genome shotgun (WGS) entry which is preliminary data.</text>
</comment>
<dbReference type="Pfam" id="PF00447">
    <property type="entry name" value="HSF_DNA-bind"/>
    <property type="match status" value="1"/>
</dbReference>
<evidence type="ECO:0000256" key="4">
    <source>
        <dbReference type="ARBA" id="ARBA00023242"/>
    </source>
</evidence>
<sequence>MVEDPTTDLIVSWSQARNSFIVWDSHKFATKLLPKYFKHSYVTLNPTLCLNPIISCAFAYLYYGSQPYPHGNNVHRDLERSIQTDGNSQMRDFWRAEASVEEHQEEKTCLSKYAAAGGSLRGIGRIRARSSTATTNLASSARRHGRTVARDRKKAATDDGLPCQTLKNPAFVQRLIQRRERQRELGSIGRKRRLPANGCLENLQQEVISQMGSQIMSYARRNKKKQQSELI</sequence>
<dbReference type="STRING" id="337451.A0A3S3RBJ2"/>
<dbReference type="GO" id="GO:0005634">
    <property type="term" value="C:nucleus"/>
    <property type="evidence" value="ECO:0007669"/>
    <property type="project" value="UniProtKB-SubCell"/>
</dbReference>
<dbReference type="Proteomes" id="UP000283530">
    <property type="component" value="Unassembled WGS sequence"/>
</dbReference>
<dbReference type="PANTHER" id="PTHR10015:SF338">
    <property type="entry name" value="HEAT STRESS TRANSCRIPTION FACTOR A-2"/>
    <property type="match status" value="1"/>
</dbReference>
<keyword evidence="3" id="KW-0238">DNA-binding</keyword>
<accession>A0A3S3RBJ2</accession>
<dbReference type="InterPro" id="IPR000232">
    <property type="entry name" value="HSF_DNA-bd"/>
</dbReference>
<dbReference type="EMBL" id="QPKB01001500">
    <property type="protein sequence ID" value="RWR98321.1"/>
    <property type="molecule type" value="Genomic_DNA"/>
</dbReference>
<reference evidence="7 8" key="1">
    <citation type="journal article" date="2019" name="Nat. Plants">
        <title>Stout camphor tree genome fills gaps in understanding of flowering plant genome evolution.</title>
        <authorList>
            <person name="Chaw S.M."/>
            <person name="Liu Y.C."/>
            <person name="Wu Y.W."/>
            <person name="Wang H.Y."/>
            <person name="Lin C.I."/>
            <person name="Wu C.S."/>
            <person name="Ke H.M."/>
            <person name="Chang L.Y."/>
            <person name="Hsu C.Y."/>
            <person name="Yang H.T."/>
            <person name="Sudianto E."/>
            <person name="Hsu M.H."/>
            <person name="Wu K.P."/>
            <person name="Wang L.N."/>
            <person name="Leebens-Mack J.H."/>
            <person name="Tsai I.J."/>
        </authorList>
    </citation>
    <scope>NUCLEOTIDE SEQUENCE [LARGE SCALE GENOMIC DNA]</scope>
    <source>
        <strain evidence="8">cv. Chaw 1501</strain>
        <tissue evidence="7">Young leaves</tissue>
    </source>
</reference>
<protein>
    <submittedName>
        <fullName evidence="7">Heat shock factor protein HSF30</fullName>
    </submittedName>
</protein>
<dbReference type="PANTHER" id="PTHR10015">
    <property type="entry name" value="HEAT SHOCK TRANSCRIPTION FACTOR"/>
    <property type="match status" value="1"/>
</dbReference>
<dbReference type="GO" id="GO:0003700">
    <property type="term" value="F:DNA-binding transcription factor activity"/>
    <property type="evidence" value="ECO:0007669"/>
    <property type="project" value="InterPro"/>
</dbReference>
<dbReference type="SMART" id="SM00415">
    <property type="entry name" value="HSF"/>
    <property type="match status" value="1"/>
</dbReference>
<keyword evidence="2 7" id="KW-0346">Stress response</keyword>
<gene>
    <name evidence="7" type="ORF">CKAN_02786000</name>
</gene>
<evidence type="ECO:0000256" key="5">
    <source>
        <dbReference type="RuleBase" id="RU004020"/>
    </source>
</evidence>
<evidence type="ECO:0000313" key="8">
    <source>
        <dbReference type="Proteomes" id="UP000283530"/>
    </source>
</evidence>
<dbReference type="SUPFAM" id="SSF46785">
    <property type="entry name" value="Winged helix' DNA-binding domain"/>
    <property type="match status" value="1"/>
</dbReference>
<organism evidence="7 8">
    <name type="scientific">Cinnamomum micranthum f. kanehirae</name>
    <dbReference type="NCBI Taxonomy" id="337451"/>
    <lineage>
        <taxon>Eukaryota</taxon>
        <taxon>Viridiplantae</taxon>
        <taxon>Streptophyta</taxon>
        <taxon>Embryophyta</taxon>
        <taxon>Tracheophyta</taxon>
        <taxon>Spermatophyta</taxon>
        <taxon>Magnoliopsida</taxon>
        <taxon>Magnoliidae</taxon>
        <taxon>Laurales</taxon>
        <taxon>Lauraceae</taxon>
        <taxon>Cinnamomum</taxon>
    </lineage>
</organism>
<dbReference type="AlphaFoldDB" id="A0A3S3RBJ2"/>
<evidence type="ECO:0000256" key="2">
    <source>
        <dbReference type="ARBA" id="ARBA00023016"/>
    </source>
</evidence>
<name>A0A3S3RBJ2_9MAGN</name>
<evidence type="ECO:0000256" key="3">
    <source>
        <dbReference type="ARBA" id="ARBA00023125"/>
    </source>
</evidence>
<dbReference type="GO" id="GO:0034605">
    <property type="term" value="P:cellular response to heat"/>
    <property type="evidence" value="ECO:0007669"/>
    <property type="project" value="TreeGrafter"/>
</dbReference>
<evidence type="ECO:0000259" key="6">
    <source>
        <dbReference type="SMART" id="SM00415"/>
    </source>
</evidence>
<dbReference type="Gene3D" id="1.10.10.10">
    <property type="entry name" value="Winged helix-like DNA-binding domain superfamily/Winged helix DNA-binding domain"/>
    <property type="match status" value="1"/>
</dbReference>
<keyword evidence="8" id="KW-1185">Reference proteome</keyword>
<dbReference type="InterPro" id="IPR036388">
    <property type="entry name" value="WH-like_DNA-bd_sf"/>
</dbReference>
<dbReference type="GO" id="GO:0006357">
    <property type="term" value="P:regulation of transcription by RNA polymerase II"/>
    <property type="evidence" value="ECO:0007669"/>
    <property type="project" value="TreeGrafter"/>
</dbReference>
<evidence type="ECO:0000256" key="1">
    <source>
        <dbReference type="ARBA" id="ARBA00004123"/>
    </source>
</evidence>
<feature type="domain" description="HSF-type DNA-binding" evidence="6">
    <location>
        <begin position="1"/>
        <end position="77"/>
    </location>
</feature>
<proteinExistence type="inferred from homology"/>
<comment type="similarity">
    <text evidence="5">Belongs to the HSF family.</text>
</comment>
<dbReference type="OrthoDB" id="60033at2759"/>